<sequence>MADDDFKSADAKYTLHLINKLTRDFWVGKLEAQETLEQIIEKISKHNDRVRMEG</sequence>
<dbReference type="Proteomes" id="UP000199047">
    <property type="component" value="Unassembled WGS sequence"/>
</dbReference>
<comment type="caution">
    <text evidence="1">The sequence shown here is derived from an EMBL/GenBank/DDBJ whole genome shotgun (WGS) entry which is preliminary data.</text>
</comment>
<dbReference type="RefSeq" id="WP_180385095.1">
    <property type="nucleotide sequence ID" value="NZ_FBTB01000015.1"/>
</dbReference>
<dbReference type="EMBL" id="FBTB01000015">
    <property type="protein sequence ID" value="CUW12408.1"/>
    <property type="molecule type" value="Genomic_DNA"/>
</dbReference>
<name>A0ABP2B762_9LACO</name>
<proteinExistence type="predicted"/>
<reference evidence="1 2" key="1">
    <citation type="submission" date="2015-12" db="EMBL/GenBank/DDBJ databases">
        <authorList>
            <person name="Andreevskaya M."/>
        </authorList>
    </citation>
    <scope>NUCLEOTIDE SEQUENCE [LARGE SCALE GENOMIC DNA]</scope>
    <source>
        <strain evidence="1 2">KSL4-2</strain>
    </source>
</reference>
<accession>A0ABP2B762</accession>
<keyword evidence="2" id="KW-1185">Reference proteome</keyword>
<protein>
    <submittedName>
        <fullName evidence="1">Uncharacterized protein</fullName>
    </submittedName>
</protein>
<evidence type="ECO:0000313" key="1">
    <source>
        <dbReference type="EMBL" id="CUW12408.1"/>
    </source>
</evidence>
<gene>
    <name evidence="1" type="ORF">KSL4_0831</name>
</gene>
<evidence type="ECO:0000313" key="2">
    <source>
        <dbReference type="Proteomes" id="UP000199047"/>
    </source>
</evidence>
<organism evidence="1 2">
    <name type="scientific">Leuconostoc inhae</name>
    <dbReference type="NCBI Taxonomy" id="178001"/>
    <lineage>
        <taxon>Bacteria</taxon>
        <taxon>Bacillati</taxon>
        <taxon>Bacillota</taxon>
        <taxon>Bacilli</taxon>
        <taxon>Lactobacillales</taxon>
        <taxon>Lactobacillaceae</taxon>
        <taxon>Leuconostoc</taxon>
    </lineage>
</organism>